<feature type="transmembrane region" description="Helical" evidence="1">
    <location>
        <begin position="228"/>
        <end position="245"/>
    </location>
</feature>
<reference evidence="3" key="1">
    <citation type="journal article" date="2019" name="Int. J. Syst. Evol. Microbiol.">
        <title>The Global Catalogue of Microorganisms (GCM) 10K type strain sequencing project: providing services to taxonomists for standard genome sequencing and annotation.</title>
        <authorList>
            <consortium name="The Broad Institute Genomics Platform"/>
            <consortium name="The Broad Institute Genome Sequencing Center for Infectious Disease"/>
            <person name="Wu L."/>
            <person name="Ma J."/>
        </authorList>
    </citation>
    <scope>NUCLEOTIDE SEQUENCE [LARGE SCALE GENOMIC DNA]</scope>
    <source>
        <strain evidence="3">KCTC 33575</strain>
    </source>
</reference>
<feature type="transmembrane region" description="Helical" evidence="1">
    <location>
        <begin position="115"/>
        <end position="133"/>
    </location>
</feature>
<feature type="transmembrane region" description="Helical" evidence="1">
    <location>
        <begin position="178"/>
        <end position="197"/>
    </location>
</feature>
<feature type="transmembrane region" description="Helical" evidence="1">
    <location>
        <begin position="145"/>
        <end position="166"/>
    </location>
</feature>
<comment type="caution">
    <text evidence="2">The sequence shown here is derived from an EMBL/GenBank/DDBJ whole genome shotgun (WGS) entry which is preliminary data.</text>
</comment>
<feature type="transmembrane region" description="Helical" evidence="1">
    <location>
        <begin position="292"/>
        <end position="311"/>
    </location>
</feature>
<evidence type="ECO:0000313" key="2">
    <source>
        <dbReference type="EMBL" id="MFD2828961.1"/>
    </source>
</evidence>
<dbReference type="EMBL" id="JBHUOQ010000001">
    <property type="protein sequence ID" value="MFD2828961.1"/>
    <property type="molecule type" value="Genomic_DNA"/>
</dbReference>
<name>A0ABW5WQ85_9STAP</name>
<protein>
    <recommendedName>
        <fullName evidence="4">ABC-2 type transport system permease protein</fullName>
    </recommendedName>
</protein>
<evidence type="ECO:0008006" key="4">
    <source>
        <dbReference type="Google" id="ProtNLM"/>
    </source>
</evidence>
<feature type="transmembrane region" description="Helical" evidence="1">
    <location>
        <begin position="21"/>
        <end position="50"/>
    </location>
</feature>
<feature type="transmembrane region" description="Helical" evidence="1">
    <location>
        <begin position="372"/>
        <end position="396"/>
    </location>
</feature>
<keyword evidence="3" id="KW-1185">Reference proteome</keyword>
<keyword evidence="1" id="KW-1133">Transmembrane helix</keyword>
<feature type="transmembrane region" description="Helical" evidence="1">
    <location>
        <begin position="402"/>
        <end position="428"/>
    </location>
</feature>
<proteinExistence type="predicted"/>
<feature type="transmembrane region" description="Helical" evidence="1">
    <location>
        <begin position="323"/>
        <end position="345"/>
    </location>
</feature>
<accession>A0ABW5WQ85</accession>
<dbReference type="Proteomes" id="UP001597519">
    <property type="component" value="Unassembled WGS sequence"/>
</dbReference>
<keyword evidence="1" id="KW-0812">Transmembrane</keyword>
<sequence>MFQIMKVEILSRINYLKNMRASTILALLLLSVIIVFAGPGIIISLFFIVVSMDESLIAPSVTVVTVSLIIFLSLLTVNKIVKDLFMNRNMVLYMTFPVTAGQLFTAKSLMQLSTGILPVTVITGLFFGIALSVRENNVAALFSSLSYMFLISAVILGISYIIVFFVTKVSKPGRVSEVLTLAGGLIGVMPYLIITFGTGNFERVLSKMPDMSVLFNGFLYNIEPLKTAAGSVAALVLGVLVLYIVTRLVSSAFIKGALSTSRAGKVKSSEAAVSSPVISLLSKDLTMTRRDFKEWAAVLPQYFLPFIIYYVGVYQMDTLDAEIGASLIAVSVTGTVIISLFVSALNTARDAAHYEMLQILPVRPKDIATAKYLYNIITIIPVYLVLSAAAFMIADFSVVNLLLSWLCIIFTALTVIPVGMLIGASTPVVNKKQPTDRIGIAANVMIIIVMLVFVFATSIFARMFVDTSGSVAAGGVLIFTAVLAVTGIISYIMVLKRVSRVYDRGLIIEYKG</sequence>
<organism evidence="2 3">
    <name type="scientific">Corticicoccus populi</name>
    <dbReference type="NCBI Taxonomy" id="1812821"/>
    <lineage>
        <taxon>Bacteria</taxon>
        <taxon>Bacillati</taxon>
        <taxon>Bacillota</taxon>
        <taxon>Bacilli</taxon>
        <taxon>Bacillales</taxon>
        <taxon>Staphylococcaceae</taxon>
        <taxon>Corticicoccus</taxon>
    </lineage>
</organism>
<evidence type="ECO:0000256" key="1">
    <source>
        <dbReference type="SAM" id="Phobius"/>
    </source>
</evidence>
<gene>
    <name evidence="2" type="ORF">ACFSX4_00685</name>
</gene>
<keyword evidence="1" id="KW-0472">Membrane</keyword>
<feature type="transmembrane region" description="Helical" evidence="1">
    <location>
        <begin position="440"/>
        <end position="465"/>
    </location>
</feature>
<dbReference type="RefSeq" id="WP_377770530.1">
    <property type="nucleotide sequence ID" value="NZ_JBHUOQ010000001.1"/>
</dbReference>
<evidence type="ECO:0000313" key="3">
    <source>
        <dbReference type="Proteomes" id="UP001597519"/>
    </source>
</evidence>
<feature type="transmembrane region" description="Helical" evidence="1">
    <location>
        <begin position="471"/>
        <end position="494"/>
    </location>
</feature>
<feature type="transmembrane region" description="Helical" evidence="1">
    <location>
        <begin position="56"/>
        <end position="78"/>
    </location>
</feature>